<dbReference type="InterPro" id="IPR050895">
    <property type="entry name" value="XK-related_scramblase"/>
</dbReference>
<feature type="transmembrane region" description="Helical" evidence="7">
    <location>
        <begin position="324"/>
        <end position="343"/>
    </location>
</feature>
<dbReference type="GO" id="GO:0005886">
    <property type="term" value="C:plasma membrane"/>
    <property type="evidence" value="ECO:0007669"/>
    <property type="project" value="UniProtKB-SubCell"/>
</dbReference>
<dbReference type="Proteomes" id="UP000708208">
    <property type="component" value="Unassembled WGS sequence"/>
</dbReference>
<keyword evidence="5 7" id="KW-1133">Transmembrane helix</keyword>
<keyword evidence="4 7" id="KW-0812">Transmembrane</keyword>
<evidence type="ECO:0000256" key="3">
    <source>
        <dbReference type="ARBA" id="ARBA00022475"/>
    </source>
</evidence>
<keyword evidence="10" id="KW-1185">Reference proteome</keyword>
<feature type="transmembrane region" description="Helical" evidence="7">
    <location>
        <begin position="293"/>
        <end position="318"/>
    </location>
</feature>
<gene>
    <name evidence="9" type="ORF">AFUS01_LOCUS12103</name>
</gene>
<name>A0A8J2K9R4_9HEXA</name>
<organism evidence="9 10">
    <name type="scientific">Allacma fusca</name>
    <dbReference type="NCBI Taxonomy" id="39272"/>
    <lineage>
        <taxon>Eukaryota</taxon>
        <taxon>Metazoa</taxon>
        <taxon>Ecdysozoa</taxon>
        <taxon>Arthropoda</taxon>
        <taxon>Hexapoda</taxon>
        <taxon>Collembola</taxon>
        <taxon>Symphypleona</taxon>
        <taxon>Sminthuridae</taxon>
        <taxon>Allacma</taxon>
    </lineage>
</organism>
<evidence type="ECO:0000256" key="4">
    <source>
        <dbReference type="ARBA" id="ARBA00022692"/>
    </source>
</evidence>
<feature type="transmembrane region" description="Helical" evidence="7">
    <location>
        <begin position="448"/>
        <end position="468"/>
    </location>
</feature>
<dbReference type="PANTHER" id="PTHR16024">
    <property type="entry name" value="XK-RELATED PROTEIN"/>
    <property type="match status" value="1"/>
</dbReference>
<keyword evidence="3" id="KW-1003">Cell membrane</keyword>
<dbReference type="GO" id="GO:0043652">
    <property type="term" value="P:engulfment of apoptotic cell"/>
    <property type="evidence" value="ECO:0007669"/>
    <property type="project" value="TreeGrafter"/>
</dbReference>
<evidence type="ECO:0000256" key="5">
    <source>
        <dbReference type="ARBA" id="ARBA00022989"/>
    </source>
</evidence>
<dbReference type="PANTHER" id="PTHR16024:SF6">
    <property type="entry name" value="XK-RELATED PROTEIN"/>
    <property type="match status" value="1"/>
</dbReference>
<comment type="subcellular location">
    <subcellularLocation>
        <location evidence="1">Cell membrane</location>
        <topology evidence="1">Multi-pass membrane protein</topology>
    </subcellularLocation>
    <subcellularLocation>
        <location evidence="7">Membrane</location>
        <topology evidence="7">Multi-pass membrane protein</topology>
    </subcellularLocation>
</comment>
<dbReference type="OrthoDB" id="10564443at2759"/>
<evidence type="ECO:0000256" key="8">
    <source>
        <dbReference type="SAM" id="MobiDB-lite"/>
    </source>
</evidence>
<evidence type="ECO:0000256" key="6">
    <source>
        <dbReference type="ARBA" id="ARBA00023136"/>
    </source>
</evidence>
<dbReference type="GO" id="GO:1902742">
    <property type="term" value="P:apoptotic process involved in development"/>
    <property type="evidence" value="ECO:0007669"/>
    <property type="project" value="TreeGrafter"/>
</dbReference>
<keyword evidence="6 7" id="KW-0472">Membrane</keyword>
<dbReference type="AlphaFoldDB" id="A0A8J2K9R4"/>
<evidence type="ECO:0000256" key="7">
    <source>
        <dbReference type="RuleBase" id="RU910716"/>
    </source>
</evidence>
<dbReference type="GO" id="GO:0070782">
    <property type="term" value="P:phosphatidylserine exposure on apoptotic cell surface"/>
    <property type="evidence" value="ECO:0007669"/>
    <property type="project" value="TreeGrafter"/>
</dbReference>
<comment type="similarity">
    <text evidence="2 7">Belongs to the XK family.</text>
</comment>
<feature type="transmembrane region" description="Helical" evidence="7">
    <location>
        <begin position="39"/>
        <end position="59"/>
    </location>
</feature>
<evidence type="ECO:0000256" key="2">
    <source>
        <dbReference type="ARBA" id="ARBA00008789"/>
    </source>
</evidence>
<evidence type="ECO:0000256" key="1">
    <source>
        <dbReference type="ARBA" id="ARBA00004651"/>
    </source>
</evidence>
<dbReference type="EMBL" id="CAJVCH010094577">
    <property type="protein sequence ID" value="CAG7722995.1"/>
    <property type="molecule type" value="Genomic_DNA"/>
</dbReference>
<evidence type="ECO:0000313" key="9">
    <source>
        <dbReference type="EMBL" id="CAG7722995.1"/>
    </source>
</evidence>
<proteinExistence type="inferred from homology"/>
<feature type="transmembrane region" description="Helical" evidence="7">
    <location>
        <begin position="251"/>
        <end position="272"/>
    </location>
</feature>
<feature type="region of interest" description="Disordered" evidence="8">
    <location>
        <begin position="91"/>
        <end position="111"/>
    </location>
</feature>
<comment type="caution">
    <text evidence="9">The sequence shown here is derived from an EMBL/GenBank/DDBJ whole genome shotgun (WGS) entry which is preliminary data.</text>
</comment>
<sequence>MDCEHCNKNGAEEKCCWLKAVEIFKFKRRVLHSYIIEPIFDMVVSTISVVLDIITLVHYTMKRKWALAILTSIPILLPTTVFTNVYMSDGSKKNTSQKFTRPTKKPLMKGQSSDSMFHLLEERVESAQKLSIFNCIGCLSGTLHSLFHKDRKIRKRGAKLARKSFRRSAKYLFGTLVLRFIAWSWYLKALLFGVKAIRQPKKYMRMKQPDTHWSRELLIRLDFLQAALENAPQCVIQLYTLLTDFSEDSTLGILTLSFSFVDFVRVVTSVFWNINKGPVVAPEGSYGKRLWKLLNISSWVFIYTARCSAVALVIGTAAASNNGIYAVPIVALILHVVLFAKLFSSKQLGQASEKLMVTTFISIFFLPELDSTDVHVLVQFYYAMILLENTIFTVPFRGLDFPGYCLESPITPMSPNVTQVSDELESYGGISLDKMSAVSNRHCYIEPWIIVFLVPAFTITGSVIRLTAYQKMATFRKTLSPKKLDGSKVTMEERVATIYKKKWTTMTVKEMWTGFKRMLKKEEITVPTSNTYQIQTASSDLRSRFQLSQEFIRKSSSVLCLGSYGENTYSTDNGAHVNALCHKCNSHVGVNTFPQNKCCTKVGTTKRLKSIFGPRLSLGSVSDDSNGTNSISRGSDTDISHKQVLETLDVRFLNVETKDGVQVFQTVDI</sequence>
<reference evidence="9" key="1">
    <citation type="submission" date="2021-06" db="EMBL/GenBank/DDBJ databases">
        <authorList>
            <person name="Hodson N. C."/>
            <person name="Mongue J. A."/>
            <person name="Jaron S. K."/>
        </authorList>
    </citation>
    <scope>NUCLEOTIDE SEQUENCE</scope>
</reference>
<feature type="transmembrane region" description="Helical" evidence="7">
    <location>
        <begin position="66"/>
        <end position="87"/>
    </location>
</feature>
<protein>
    <recommendedName>
        <fullName evidence="7">XK-related protein</fullName>
    </recommendedName>
</protein>
<feature type="transmembrane region" description="Helical" evidence="7">
    <location>
        <begin position="168"/>
        <end position="186"/>
    </location>
</feature>
<dbReference type="InterPro" id="IPR018629">
    <property type="entry name" value="XK-rel"/>
</dbReference>
<evidence type="ECO:0000313" key="10">
    <source>
        <dbReference type="Proteomes" id="UP000708208"/>
    </source>
</evidence>
<dbReference type="Pfam" id="PF09815">
    <property type="entry name" value="XK-related"/>
    <property type="match status" value="1"/>
</dbReference>
<accession>A0A8J2K9R4</accession>